<dbReference type="InterPro" id="IPR026960">
    <property type="entry name" value="RVT-Znf"/>
</dbReference>
<feature type="domain" description="Reverse transcriptase zinc-binding" evidence="1">
    <location>
        <begin position="149"/>
        <end position="233"/>
    </location>
</feature>
<dbReference type="EMBL" id="BKCJ010321535">
    <property type="protein sequence ID" value="GEZ77206.1"/>
    <property type="molecule type" value="Genomic_DNA"/>
</dbReference>
<feature type="non-terminal residue" evidence="2">
    <location>
        <position position="460"/>
    </location>
</feature>
<protein>
    <recommendedName>
        <fullName evidence="1">Reverse transcriptase zinc-binding domain-containing protein</fullName>
    </recommendedName>
</protein>
<reference evidence="2" key="1">
    <citation type="journal article" date="2019" name="Sci. Rep.">
        <title>Draft genome of Tanacetum cinerariifolium, the natural source of mosquito coil.</title>
        <authorList>
            <person name="Yamashiro T."/>
            <person name="Shiraishi A."/>
            <person name="Satake H."/>
            <person name="Nakayama K."/>
        </authorList>
    </citation>
    <scope>NUCLEOTIDE SEQUENCE</scope>
</reference>
<comment type="caution">
    <text evidence="2">The sequence shown here is derived from an EMBL/GenBank/DDBJ whole genome shotgun (WGS) entry which is preliminary data.</text>
</comment>
<evidence type="ECO:0000313" key="2">
    <source>
        <dbReference type="EMBL" id="GEZ77206.1"/>
    </source>
</evidence>
<dbReference type="Pfam" id="PF13966">
    <property type="entry name" value="zf-RVT"/>
    <property type="match status" value="2"/>
</dbReference>
<dbReference type="PANTHER" id="PTHR33116:SF84">
    <property type="entry name" value="RNA-DIRECTED DNA POLYMERASE"/>
    <property type="match status" value="1"/>
</dbReference>
<sequence>MFFGNVREIIKNKILKVMPFIKGKLSARYLGVPLLSKRLYVNDCSMLVDKVKKMILDWKNKSLSFAGRQAHPFTCWLYAGILVLYVYLSITISNEVERLMRVFLWNYGDFKKGKAKIKWVDVCKPKVEGGLGKKDKVLWKTVSGRLKDFSVNTVWNDLRVCSDIVPWATLVWFNQCIPRYAFMVWLAIHGRLMTQYLMGIWEKNGDMRCVFCKNVPDSHDHLFFECELSKKVWDCLKCMVRMDHALDRWREMSECSKIKPGKKDKVLWKTVSGRLKDFSVNTVWNDLRVCSDIVPWAKLVWFNQCIPRYAFMVWLAIHGRLMTQYLMGIWEKNGDMRCVFCKNVPDSHDHLFFECELSKKVWDCLKCMVRMDHALDRWSQVKEFMPPNPLVDEFCILTKMTSAEDLCSTSFDDTKVKVMKGKHRKAHRSIKISTPGSARAGSVLRRLRSDKIAGKARVRA</sequence>
<dbReference type="PANTHER" id="PTHR33116">
    <property type="entry name" value="REVERSE TRANSCRIPTASE ZINC-BINDING DOMAIN-CONTAINING PROTEIN-RELATED-RELATED"/>
    <property type="match status" value="1"/>
</dbReference>
<dbReference type="AlphaFoldDB" id="A0A699IR20"/>
<accession>A0A699IR20</accession>
<organism evidence="2">
    <name type="scientific">Tanacetum cinerariifolium</name>
    <name type="common">Dalmatian daisy</name>
    <name type="synonym">Chrysanthemum cinerariifolium</name>
    <dbReference type="NCBI Taxonomy" id="118510"/>
    <lineage>
        <taxon>Eukaryota</taxon>
        <taxon>Viridiplantae</taxon>
        <taxon>Streptophyta</taxon>
        <taxon>Embryophyta</taxon>
        <taxon>Tracheophyta</taxon>
        <taxon>Spermatophyta</taxon>
        <taxon>Magnoliopsida</taxon>
        <taxon>eudicotyledons</taxon>
        <taxon>Gunneridae</taxon>
        <taxon>Pentapetalae</taxon>
        <taxon>asterids</taxon>
        <taxon>campanulids</taxon>
        <taxon>Asterales</taxon>
        <taxon>Asteraceae</taxon>
        <taxon>Asteroideae</taxon>
        <taxon>Anthemideae</taxon>
        <taxon>Anthemidinae</taxon>
        <taxon>Tanacetum</taxon>
    </lineage>
</organism>
<proteinExistence type="predicted"/>
<gene>
    <name evidence="2" type="ORF">Tci_549179</name>
</gene>
<name>A0A699IR20_TANCI</name>
<evidence type="ECO:0000259" key="1">
    <source>
        <dbReference type="Pfam" id="PF13966"/>
    </source>
</evidence>
<feature type="domain" description="Reverse transcriptase zinc-binding" evidence="1">
    <location>
        <begin position="278"/>
        <end position="362"/>
    </location>
</feature>